<proteinExistence type="predicted"/>
<dbReference type="OrthoDB" id="788168at2"/>
<dbReference type="STRING" id="478744.SAMN05444359_105157"/>
<feature type="signal peptide" evidence="2">
    <location>
        <begin position="1"/>
        <end position="19"/>
    </location>
</feature>
<keyword evidence="2" id="KW-0732">Signal</keyword>
<dbReference type="RefSeq" id="WP_090166491.1">
    <property type="nucleotide sequence ID" value="NZ_FOFB01000005.1"/>
</dbReference>
<accession>A0A1H9D5X8</accession>
<keyword evidence="4" id="KW-1185">Reference proteome</keyword>
<dbReference type="EMBL" id="FOFB01000005">
    <property type="protein sequence ID" value="SEQ08779.1"/>
    <property type="molecule type" value="Genomic_DNA"/>
</dbReference>
<sequence>MNYRLLFLACFLFPFLAYAQSGKIKPADLDTLEARQARLLELSYIMHTDSTDEHRFQACKQLIKGLVEALKVPNSYNFDFSGLEGVVVKTSPDNNFRIFSWELNVTADQYRHYGAIQLNNSELKLIPLLDRGDQYRENPENIIVGADNWLGYVVYNLVKGGTFDGKPYYFLFGYDRYGTWRRQKIMDVLTFDEQGKAQFGLPIFVTYSGEGLLLQDRARIILNYGAEASVALRYEEAIGTIVYENLILMPGGSGEGPVYMPDGSYHALELREDGRWHEEEKLYNHTYDDAPRPTPKQAEKVNIIGKPDGGGL</sequence>
<name>A0A1H9D5X8_9BACT</name>
<reference evidence="4" key="1">
    <citation type="submission" date="2016-10" db="EMBL/GenBank/DDBJ databases">
        <authorList>
            <person name="Varghese N."/>
            <person name="Submissions S."/>
        </authorList>
    </citation>
    <scope>NUCLEOTIDE SEQUENCE [LARGE SCALE GENOMIC DNA]</scope>
    <source>
        <strain evidence="4">DSM 24740</strain>
    </source>
</reference>
<evidence type="ECO:0000313" key="3">
    <source>
        <dbReference type="EMBL" id="SEQ08779.1"/>
    </source>
</evidence>
<feature type="region of interest" description="Disordered" evidence="1">
    <location>
        <begin position="285"/>
        <end position="312"/>
    </location>
</feature>
<dbReference type="AlphaFoldDB" id="A0A1H9D5X8"/>
<gene>
    <name evidence="3" type="ORF">SAMN05444359_105157</name>
</gene>
<evidence type="ECO:0000256" key="1">
    <source>
        <dbReference type="SAM" id="MobiDB-lite"/>
    </source>
</evidence>
<dbReference type="InParanoid" id="A0A1H9D5X8"/>
<evidence type="ECO:0000256" key="2">
    <source>
        <dbReference type="SAM" id="SignalP"/>
    </source>
</evidence>
<dbReference type="Proteomes" id="UP000199021">
    <property type="component" value="Unassembled WGS sequence"/>
</dbReference>
<protein>
    <submittedName>
        <fullName evidence="3">Uncharacterized protein</fullName>
    </submittedName>
</protein>
<feature type="chain" id="PRO_5011663392" evidence="2">
    <location>
        <begin position="20"/>
        <end position="312"/>
    </location>
</feature>
<organism evidence="3 4">
    <name type="scientific">Neolewinella agarilytica</name>
    <dbReference type="NCBI Taxonomy" id="478744"/>
    <lineage>
        <taxon>Bacteria</taxon>
        <taxon>Pseudomonadati</taxon>
        <taxon>Bacteroidota</taxon>
        <taxon>Saprospiria</taxon>
        <taxon>Saprospirales</taxon>
        <taxon>Lewinellaceae</taxon>
        <taxon>Neolewinella</taxon>
    </lineage>
</organism>
<evidence type="ECO:0000313" key="4">
    <source>
        <dbReference type="Proteomes" id="UP000199021"/>
    </source>
</evidence>